<proteinExistence type="predicted"/>
<dbReference type="Pfam" id="PF00628">
    <property type="entry name" value="PHD"/>
    <property type="match status" value="1"/>
</dbReference>
<feature type="compositionally biased region" description="Low complexity" evidence="7">
    <location>
        <begin position="367"/>
        <end position="381"/>
    </location>
</feature>
<dbReference type="VEuPathDB" id="FungiDB:ASPVEDRAFT_27010"/>
<dbReference type="RefSeq" id="XP_040666026.1">
    <property type="nucleotide sequence ID" value="XM_040809971.1"/>
</dbReference>
<dbReference type="InterPro" id="IPR013083">
    <property type="entry name" value="Znf_RING/FYVE/PHD"/>
</dbReference>
<dbReference type="GO" id="GO:0045893">
    <property type="term" value="P:positive regulation of DNA-templated transcription"/>
    <property type="evidence" value="ECO:0007669"/>
    <property type="project" value="TreeGrafter"/>
</dbReference>
<dbReference type="SUPFAM" id="SSF56112">
    <property type="entry name" value="Protein kinase-like (PK-like)"/>
    <property type="match status" value="1"/>
</dbReference>
<dbReference type="PANTHER" id="PTHR46174">
    <property type="entry name" value="CXXC-TYPE ZINC FINGER PROTEIN 1"/>
    <property type="match status" value="1"/>
</dbReference>
<reference evidence="10" key="1">
    <citation type="journal article" date="2017" name="Genome Biol.">
        <title>Comparative genomics reveals high biological diversity and specific adaptations in the industrially and medically important fungal genus Aspergillus.</title>
        <authorList>
            <person name="de Vries R.P."/>
            <person name="Riley R."/>
            <person name="Wiebenga A."/>
            <person name="Aguilar-Osorio G."/>
            <person name="Amillis S."/>
            <person name="Uchima C.A."/>
            <person name="Anderluh G."/>
            <person name="Asadollahi M."/>
            <person name="Askin M."/>
            <person name="Barry K."/>
            <person name="Battaglia E."/>
            <person name="Bayram O."/>
            <person name="Benocci T."/>
            <person name="Braus-Stromeyer S.A."/>
            <person name="Caldana C."/>
            <person name="Canovas D."/>
            <person name="Cerqueira G.C."/>
            <person name="Chen F."/>
            <person name="Chen W."/>
            <person name="Choi C."/>
            <person name="Clum A."/>
            <person name="Dos Santos R.A."/>
            <person name="Damasio A.R."/>
            <person name="Diallinas G."/>
            <person name="Emri T."/>
            <person name="Fekete E."/>
            <person name="Flipphi M."/>
            <person name="Freyberg S."/>
            <person name="Gallo A."/>
            <person name="Gournas C."/>
            <person name="Habgood R."/>
            <person name="Hainaut M."/>
            <person name="Harispe M.L."/>
            <person name="Henrissat B."/>
            <person name="Hilden K.S."/>
            <person name="Hope R."/>
            <person name="Hossain A."/>
            <person name="Karabika E."/>
            <person name="Karaffa L."/>
            <person name="Karanyi Z."/>
            <person name="Krasevec N."/>
            <person name="Kuo A."/>
            <person name="Kusch H."/>
            <person name="LaButti K."/>
            <person name="Lagendijk E.L."/>
            <person name="Lapidus A."/>
            <person name="Levasseur A."/>
            <person name="Lindquist E."/>
            <person name="Lipzen A."/>
            <person name="Logrieco A.F."/>
            <person name="MacCabe A."/>
            <person name="Maekelae M.R."/>
            <person name="Malavazi I."/>
            <person name="Melin P."/>
            <person name="Meyer V."/>
            <person name="Mielnichuk N."/>
            <person name="Miskei M."/>
            <person name="Molnar A.P."/>
            <person name="Mule G."/>
            <person name="Ngan C.Y."/>
            <person name="Orejas M."/>
            <person name="Orosz E."/>
            <person name="Ouedraogo J.P."/>
            <person name="Overkamp K.M."/>
            <person name="Park H.-S."/>
            <person name="Perrone G."/>
            <person name="Piumi F."/>
            <person name="Punt P.J."/>
            <person name="Ram A.F."/>
            <person name="Ramon A."/>
            <person name="Rauscher S."/>
            <person name="Record E."/>
            <person name="Riano-Pachon D.M."/>
            <person name="Robert V."/>
            <person name="Roehrig J."/>
            <person name="Ruller R."/>
            <person name="Salamov A."/>
            <person name="Salih N.S."/>
            <person name="Samson R.A."/>
            <person name="Sandor E."/>
            <person name="Sanguinetti M."/>
            <person name="Schuetze T."/>
            <person name="Sepcic K."/>
            <person name="Shelest E."/>
            <person name="Sherlock G."/>
            <person name="Sophianopoulou V."/>
            <person name="Squina F.M."/>
            <person name="Sun H."/>
            <person name="Susca A."/>
            <person name="Todd R.B."/>
            <person name="Tsang A."/>
            <person name="Unkles S.E."/>
            <person name="van de Wiele N."/>
            <person name="van Rossen-Uffink D."/>
            <person name="Oliveira J.V."/>
            <person name="Vesth T.C."/>
            <person name="Visser J."/>
            <person name="Yu J.-H."/>
            <person name="Zhou M."/>
            <person name="Andersen M.R."/>
            <person name="Archer D.B."/>
            <person name="Baker S.E."/>
            <person name="Benoit I."/>
            <person name="Brakhage A.A."/>
            <person name="Braus G.H."/>
            <person name="Fischer R."/>
            <person name="Frisvad J.C."/>
            <person name="Goldman G.H."/>
            <person name="Houbraken J."/>
            <person name="Oakley B."/>
            <person name="Pocsi I."/>
            <person name="Scazzocchio C."/>
            <person name="Seiboth B."/>
            <person name="vanKuyk P.A."/>
            <person name="Wortman J."/>
            <person name="Dyer P.S."/>
            <person name="Grigoriev I.V."/>
        </authorList>
    </citation>
    <scope>NUCLEOTIDE SEQUENCE [LARGE SCALE GENOMIC DNA]</scope>
    <source>
        <strain evidence="10">CBS 583.65</strain>
    </source>
</reference>
<accession>A0A1L9PFF2</accession>
<evidence type="ECO:0000256" key="5">
    <source>
        <dbReference type="ARBA" id="ARBA00023242"/>
    </source>
</evidence>
<feature type="region of interest" description="Disordered" evidence="7">
    <location>
        <begin position="306"/>
        <end position="485"/>
    </location>
</feature>
<feature type="compositionally biased region" description="Low complexity" evidence="7">
    <location>
        <begin position="421"/>
        <end position="437"/>
    </location>
</feature>
<feature type="compositionally biased region" description="Basic residues" evidence="7">
    <location>
        <begin position="454"/>
        <end position="467"/>
    </location>
</feature>
<protein>
    <recommendedName>
        <fullName evidence="8">PHD-type domain-containing protein</fullName>
    </recommendedName>
</protein>
<keyword evidence="10" id="KW-1185">Reference proteome</keyword>
<gene>
    <name evidence="9" type="ORF">ASPVEDRAFT_27010</name>
</gene>
<keyword evidence="5" id="KW-0539">Nucleus</keyword>
<dbReference type="STRING" id="1036611.A0A1L9PFF2"/>
<evidence type="ECO:0000256" key="2">
    <source>
        <dbReference type="ARBA" id="ARBA00022723"/>
    </source>
</evidence>
<organism evidence="9 10">
    <name type="scientific">Aspergillus versicolor CBS 583.65</name>
    <dbReference type="NCBI Taxonomy" id="1036611"/>
    <lineage>
        <taxon>Eukaryota</taxon>
        <taxon>Fungi</taxon>
        <taxon>Dikarya</taxon>
        <taxon>Ascomycota</taxon>
        <taxon>Pezizomycotina</taxon>
        <taxon>Eurotiomycetes</taxon>
        <taxon>Eurotiomycetidae</taxon>
        <taxon>Eurotiales</taxon>
        <taxon>Aspergillaceae</taxon>
        <taxon>Aspergillus</taxon>
        <taxon>Aspergillus subgen. Nidulantes</taxon>
    </lineage>
</organism>
<dbReference type="GeneID" id="63725482"/>
<evidence type="ECO:0000313" key="10">
    <source>
        <dbReference type="Proteomes" id="UP000184073"/>
    </source>
</evidence>
<sequence length="896" mass="99571">MAADTTTTPNGTAGKAKKLNPYETDLDLIPEDDPFRLRSPHYGRYHPRADDFQPLYKDWFQHDSKATEYWEETVKSLWTPENSLHVQGARQAYAAGSIIIRVDEEEVTGSAAEKFKCLNANELNAAKKGEDILRELGVAVPRVYFYGTISGRNVTVESRLPGVSLDVAWRHLSEEQIELMKQQCRIVSERLSNGDTGPTQPSYVCNDMNLHPPSEAERAILFDDNGVHGGCSLIHNNMLLCNIVVDNHRIVGLTGWRSCGYFGLGRADRVHRQIRVPRLISEAESGIEVQNAQTWADLYDGLQGTTPVEPTVPAQPVKVEPSGTNLDKVPLDTDADVKPGVTHLDGTDTPEEHPTPKKIASLKNQGNSRASSSDRSSPANSTKAPAKRAAPGTKKGIGKKTTAKKRKIDDQDNDSIDGRRSQTPSSTRTSKTPGGKKQSSASLANSPAPEPKPKPRNKPGRKPKPKPAKQEQEQEEEEGEEEEEDTSSDELFCICRKPDNHTWMIGCDGGCEDWFHGKCVNMHSRDADLIERYICPNCKENGKGWTTWKPMCRLPECRKPARFTGKNLSKYCSDEHGLEFMRQKAGLNISTQPGNQKPKSILKAALERTSTPRDDDSSYDGSHYEDEQDNSMEDLGSRGGVLTLGDLTAVIMGVESAEEFRKLGAHIISPPTSPPPEETKIKNDDTEMKNGEIDAETKPQPSKKLGLDVGVDGLTYSADEAEKIEKLRQQRADLFHRRGMLAARNTFLSLVRQRSKSILEILKKKDPKGGWKDICGFDTRLSWSDEEFDEWRLSEAGKRALEEGTPEAMASSYPNNVDADGDAAMNGDKAEDEMESVTRGVCLKKRCERHKQWIKIQQGDSAFEEKTLEEDLVACEKEAQSVVERAVLRMWAENGC</sequence>
<dbReference type="InterPro" id="IPR001965">
    <property type="entry name" value="Znf_PHD"/>
</dbReference>
<dbReference type="Proteomes" id="UP000184073">
    <property type="component" value="Unassembled WGS sequence"/>
</dbReference>
<dbReference type="InterPro" id="IPR019787">
    <property type="entry name" value="Znf_PHD-finger"/>
</dbReference>
<name>A0A1L9PFF2_ASPVE</name>
<evidence type="ECO:0000256" key="4">
    <source>
        <dbReference type="ARBA" id="ARBA00022833"/>
    </source>
</evidence>
<dbReference type="SMART" id="SM00249">
    <property type="entry name" value="PHD"/>
    <property type="match status" value="1"/>
</dbReference>
<dbReference type="InterPro" id="IPR037869">
    <property type="entry name" value="Spp1/CFP1"/>
</dbReference>
<dbReference type="PROSITE" id="PS50016">
    <property type="entry name" value="ZF_PHD_2"/>
    <property type="match status" value="1"/>
</dbReference>
<evidence type="ECO:0000256" key="1">
    <source>
        <dbReference type="ARBA" id="ARBA00004123"/>
    </source>
</evidence>
<feature type="compositionally biased region" description="Acidic residues" evidence="7">
    <location>
        <begin position="473"/>
        <end position="485"/>
    </location>
</feature>
<dbReference type="InterPro" id="IPR011011">
    <property type="entry name" value="Znf_FYVE_PHD"/>
</dbReference>
<evidence type="ECO:0000259" key="8">
    <source>
        <dbReference type="PROSITE" id="PS50016"/>
    </source>
</evidence>
<keyword evidence="2" id="KW-0479">Metal-binding</keyword>
<dbReference type="PANTHER" id="PTHR46174:SF1">
    <property type="entry name" value="CXXC-TYPE ZINC FINGER PROTEIN 1"/>
    <property type="match status" value="1"/>
</dbReference>
<feature type="domain" description="PHD-type" evidence="8">
    <location>
        <begin position="490"/>
        <end position="541"/>
    </location>
</feature>
<dbReference type="Gene3D" id="3.30.40.10">
    <property type="entry name" value="Zinc/RING finger domain, C3HC4 (zinc finger)"/>
    <property type="match status" value="1"/>
</dbReference>
<keyword evidence="3 6" id="KW-0863">Zinc-finger</keyword>
<dbReference type="InterPro" id="IPR011009">
    <property type="entry name" value="Kinase-like_dom_sf"/>
</dbReference>
<dbReference type="SUPFAM" id="SSF57903">
    <property type="entry name" value="FYVE/PHD zinc finger"/>
    <property type="match status" value="1"/>
</dbReference>
<comment type="subcellular location">
    <subcellularLocation>
        <location evidence="1">Nucleus</location>
    </subcellularLocation>
</comment>
<dbReference type="PROSITE" id="PS01359">
    <property type="entry name" value="ZF_PHD_1"/>
    <property type="match status" value="1"/>
</dbReference>
<dbReference type="EMBL" id="KV878127">
    <property type="protein sequence ID" value="OJJ00264.1"/>
    <property type="molecule type" value="Genomic_DNA"/>
</dbReference>
<dbReference type="InterPro" id="IPR019786">
    <property type="entry name" value="Zinc_finger_PHD-type_CS"/>
</dbReference>
<feature type="region of interest" description="Disordered" evidence="7">
    <location>
        <begin position="1"/>
        <end position="23"/>
    </location>
</feature>
<dbReference type="GO" id="GO:0048188">
    <property type="term" value="C:Set1C/COMPASS complex"/>
    <property type="evidence" value="ECO:0007669"/>
    <property type="project" value="InterPro"/>
</dbReference>
<feature type="compositionally biased region" description="Polar residues" evidence="7">
    <location>
        <begin position="1"/>
        <end position="11"/>
    </location>
</feature>
<evidence type="ECO:0000313" key="9">
    <source>
        <dbReference type="EMBL" id="OJJ00264.1"/>
    </source>
</evidence>
<evidence type="ECO:0000256" key="7">
    <source>
        <dbReference type="SAM" id="MobiDB-lite"/>
    </source>
</evidence>
<evidence type="ECO:0000256" key="6">
    <source>
        <dbReference type="PROSITE-ProRule" id="PRU00146"/>
    </source>
</evidence>
<evidence type="ECO:0000256" key="3">
    <source>
        <dbReference type="ARBA" id="ARBA00022771"/>
    </source>
</evidence>
<keyword evidence="4" id="KW-0862">Zinc</keyword>
<feature type="region of interest" description="Disordered" evidence="7">
    <location>
        <begin position="607"/>
        <end position="637"/>
    </location>
</feature>
<dbReference type="AlphaFoldDB" id="A0A1L9PFF2"/>
<feature type="compositionally biased region" description="Basic residues" evidence="7">
    <location>
        <begin position="396"/>
        <end position="406"/>
    </location>
</feature>
<dbReference type="GO" id="GO:0008270">
    <property type="term" value="F:zinc ion binding"/>
    <property type="evidence" value="ECO:0007669"/>
    <property type="project" value="UniProtKB-KW"/>
</dbReference>
<dbReference type="OrthoDB" id="436852at2759"/>